<dbReference type="InterPro" id="IPR018163">
    <property type="entry name" value="Thr/Ala-tRNA-synth_IIc_edit"/>
</dbReference>
<proteinExistence type="evidence at transcript level"/>
<evidence type="ECO:0000313" key="1">
    <source>
        <dbReference type="EMBL" id="CAB3263975.1"/>
    </source>
</evidence>
<reference evidence="1" key="1">
    <citation type="submission" date="2020-04" db="EMBL/GenBank/DDBJ databases">
        <authorList>
            <person name="Neveu A P."/>
        </authorList>
    </citation>
    <scope>NUCLEOTIDE SEQUENCE</scope>
    <source>
        <tissue evidence="1">Whole embryo</tissue>
    </source>
</reference>
<dbReference type="InterPro" id="IPR012675">
    <property type="entry name" value="Beta-grasp_dom_sf"/>
</dbReference>
<dbReference type="GO" id="GO:0005739">
    <property type="term" value="C:mitochondrion"/>
    <property type="evidence" value="ECO:0007669"/>
    <property type="project" value="TreeGrafter"/>
</dbReference>
<sequence length="402" mass="46471">MLLRRSSTNIHKFGKIIFLRESSSLPVNQSSSHDDSTNKNTMFDNKLKQQMSERIPRIEKIEVTYEGRGIADNAVMYMNKHLSTPYHCAMHISHGLAQRGVIALVKPQNNEEQNDEVNQDNVIDNKEEDPSLIYSMNQPLDADCRLQFLKFNMSQATPWHHQQVNKAYWRSCAFILGAITKDAFQTSFSPHVYKFPDISEKSGAFCCDIVLDEAVKDWKVTEESLVYLTKLARGIISKQLKFEPLLVEPEFAMEMFHKDNYRRSEIEKFHEKNPLLPISVYRLGNYIDVTSGPLIMNTSMIFHYVVTAIHKLHSNANVNSWRMQGLSLPEDLKVHHTVWSLLEKRARKLVREDMYDNDTCTSSSSNKENLLKYESIENKTKIYSKATGQWVNNKWASADPTR</sequence>
<dbReference type="Gene3D" id="3.10.20.30">
    <property type="match status" value="1"/>
</dbReference>
<dbReference type="InterPro" id="IPR050062">
    <property type="entry name" value="Pro-tRNA_synthetase"/>
</dbReference>
<dbReference type="GO" id="GO:0005840">
    <property type="term" value="C:ribosome"/>
    <property type="evidence" value="ECO:0007669"/>
    <property type="project" value="UniProtKB-KW"/>
</dbReference>
<dbReference type="GO" id="GO:0000166">
    <property type="term" value="F:nucleotide binding"/>
    <property type="evidence" value="ECO:0007669"/>
    <property type="project" value="InterPro"/>
</dbReference>
<gene>
    <name evidence="1" type="primary">Mrpl39</name>
</gene>
<keyword evidence="1" id="KW-0689">Ribosomal protein</keyword>
<dbReference type="PANTHER" id="PTHR42753">
    <property type="entry name" value="MITOCHONDRIAL RIBOSOME PROTEIN L39/PROLYL-TRNA LIGASE FAMILY MEMBER"/>
    <property type="match status" value="1"/>
</dbReference>
<dbReference type="GO" id="GO:0003723">
    <property type="term" value="F:RNA binding"/>
    <property type="evidence" value="ECO:0007669"/>
    <property type="project" value="TreeGrafter"/>
</dbReference>
<dbReference type="AlphaFoldDB" id="A0A6F9DM27"/>
<dbReference type="SUPFAM" id="SSF55186">
    <property type="entry name" value="ThrRS/AlaRS common domain"/>
    <property type="match status" value="1"/>
</dbReference>
<dbReference type="PANTHER" id="PTHR42753:SF9">
    <property type="entry name" value="LARGE RIBOSOMAL SUBUNIT PROTEIN ML39"/>
    <property type="match status" value="1"/>
</dbReference>
<accession>A0A6F9DM27</accession>
<protein>
    <submittedName>
        <fullName evidence="1">39S ribosomal protein L39, mitochondrial</fullName>
    </submittedName>
</protein>
<organism evidence="1">
    <name type="scientific">Phallusia mammillata</name>
    <dbReference type="NCBI Taxonomy" id="59560"/>
    <lineage>
        <taxon>Eukaryota</taxon>
        <taxon>Metazoa</taxon>
        <taxon>Chordata</taxon>
        <taxon>Tunicata</taxon>
        <taxon>Ascidiacea</taxon>
        <taxon>Phlebobranchia</taxon>
        <taxon>Ascidiidae</taxon>
        <taxon>Phallusia</taxon>
    </lineage>
</organism>
<dbReference type="CDD" id="cd01667">
    <property type="entry name" value="TGS_ThrRS"/>
    <property type="match status" value="1"/>
</dbReference>
<keyword evidence="1" id="KW-0687">Ribonucleoprotein</keyword>
<name>A0A6F9DM27_9ASCI</name>
<dbReference type="Gene3D" id="3.30.980.10">
    <property type="entry name" value="Threonyl-trna Synthetase, Chain A, domain 2"/>
    <property type="match status" value="1"/>
</dbReference>
<dbReference type="EMBL" id="LR788113">
    <property type="protein sequence ID" value="CAB3263975.1"/>
    <property type="molecule type" value="mRNA"/>
</dbReference>